<keyword evidence="2" id="KW-0436">Ligase</keyword>
<evidence type="ECO:0000313" key="3">
    <source>
        <dbReference type="Proteomes" id="UP000037784"/>
    </source>
</evidence>
<keyword evidence="3" id="KW-1185">Reference proteome</keyword>
<comment type="caution">
    <text evidence="2">The sequence shown here is derived from an EMBL/GenBank/DDBJ whole genome shotgun (WGS) entry which is preliminary data.</text>
</comment>
<name>A0A0M8KAP7_9CHLR</name>
<dbReference type="Pfam" id="PF14535">
    <property type="entry name" value="AMP-binding_C_2"/>
    <property type="match status" value="1"/>
</dbReference>
<reference evidence="3" key="2">
    <citation type="submission" date="2015-08" db="EMBL/GenBank/DDBJ databases">
        <title>Draft Genome Sequence of a Heterotrophic Facultative Anaerobic Bacterium Ardenticatena maritima Strain 110S.</title>
        <authorList>
            <person name="Kawaichi S."/>
            <person name="Yoshida T."/>
            <person name="Sako Y."/>
            <person name="Nakamura R."/>
        </authorList>
    </citation>
    <scope>NUCLEOTIDE SEQUENCE [LARGE SCALE GENOMIC DNA]</scope>
    <source>
        <strain evidence="3">110S</strain>
    </source>
</reference>
<evidence type="ECO:0000313" key="2">
    <source>
        <dbReference type="EMBL" id="GAP63756.1"/>
    </source>
</evidence>
<protein>
    <submittedName>
        <fullName evidence="2">Phenylacetate-CoA ligase</fullName>
        <ecNumber evidence="2">6.2.1.30</ecNumber>
    </submittedName>
</protein>
<proteinExistence type="predicted"/>
<dbReference type="Gene3D" id="3.40.50.12780">
    <property type="entry name" value="N-terminal domain of ligase-like"/>
    <property type="match status" value="1"/>
</dbReference>
<dbReference type="AlphaFoldDB" id="A0A0M8KAP7"/>
<dbReference type="PANTHER" id="PTHR43845">
    <property type="entry name" value="BLR5969 PROTEIN"/>
    <property type="match status" value="1"/>
</dbReference>
<dbReference type="GO" id="GO:0047475">
    <property type="term" value="F:phenylacetate-CoA ligase activity"/>
    <property type="evidence" value="ECO:0007669"/>
    <property type="project" value="UniProtKB-EC"/>
</dbReference>
<dbReference type="InParanoid" id="A0A0M8KAP7"/>
<dbReference type="SUPFAM" id="SSF56801">
    <property type="entry name" value="Acetyl-CoA synthetase-like"/>
    <property type="match status" value="1"/>
</dbReference>
<reference evidence="2 3" key="1">
    <citation type="journal article" date="2015" name="Genome Announc.">
        <title>Draft Genome Sequence of a Heterotrophic Facultative Anaerobic Thermophilic Bacterium, Ardenticatena maritima Strain 110ST.</title>
        <authorList>
            <person name="Kawaichi S."/>
            <person name="Yoshida T."/>
            <person name="Sako Y."/>
            <person name="Nakamura R."/>
        </authorList>
    </citation>
    <scope>NUCLEOTIDE SEQUENCE [LARGE SCALE GENOMIC DNA]</scope>
    <source>
        <strain evidence="2 3">110S</strain>
    </source>
</reference>
<feature type="domain" description="AMP-dependent ligase C-terminal" evidence="1">
    <location>
        <begin position="351"/>
        <end position="439"/>
    </location>
</feature>
<organism evidence="2 3">
    <name type="scientific">Ardenticatena maritima</name>
    <dbReference type="NCBI Taxonomy" id="872965"/>
    <lineage>
        <taxon>Bacteria</taxon>
        <taxon>Bacillati</taxon>
        <taxon>Chloroflexota</taxon>
        <taxon>Ardenticatenia</taxon>
        <taxon>Ardenticatenales</taxon>
        <taxon>Ardenticatenaceae</taxon>
        <taxon>Ardenticatena</taxon>
    </lineage>
</organism>
<gene>
    <name evidence="2" type="primary">paaK</name>
    <name evidence="2" type="ORF">ARMA_2179</name>
</gene>
<dbReference type="Proteomes" id="UP000037784">
    <property type="component" value="Unassembled WGS sequence"/>
</dbReference>
<dbReference type="PANTHER" id="PTHR43845:SF1">
    <property type="entry name" value="BLR5969 PROTEIN"/>
    <property type="match status" value="1"/>
</dbReference>
<dbReference type="Gene3D" id="3.30.300.30">
    <property type="match status" value="1"/>
</dbReference>
<dbReference type="EC" id="6.2.1.30" evidence="2"/>
<dbReference type="InterPro" id="IPR045851">
    <property type="entry name" value="AMP-bd_C_sf"/>
</dbReference>
<sequence>MKPKRSIPMMYDAAYLDPFIESLGLEAMREIQLRKFQLMLEQVLATNTFYGRKLRDAGVRHAQDIRTLDDLKQLPFTTKAELMQDQLAHPPYGTNLTFPRHRYTRIHQTSGTTGEPLRVLDTEESWRWWAKCWATVYRAAGVTSRDRIFFAFSFGPFIGFWSAYEGARVIGAMAVPGGGMNSYQRVKAILVNDISVLICTPTYAMHLIEVAEQEGFDLASSNVRITIHAGEPGASLPGTKARIQRGWGARCYDHAGATEVGAWGFECKAQNGLHVNEGEFIAEVIDPVTGEEADEGELVITNLGRVGMPVIRYRTGDRVRKAQTPCACGRTFLRFEGGVIGRVDDVLIVRGVNIFPSAIENIVRLSPEVGEFAVDIYRRGAMDEIDIRIETQADEPERVANTVRAEIRNSLGLRVNVFPVEYGTLPRFDLKARRFTDHRTTTTHV</sequence>
<accession>A0A0M8KAP7</accession>
<evidence type="ECO:0000259" key="1">
    <source>
        <dbReference type="Pfam" id="PF14535"/>
    </source>
</evidence>
<dbReference type="STRING" id="872965.SE16_05475"/>
<dbReference type="InterPro" id="IPR042099">
    <property type="entry name" value="ANL_N_sf"/>
</dbReference>
<dbReference type="InterPro" id="IPR028154">
    <property type="entry name" value="AMP-dep_Lig_C"/>
</dbReference>
<dbReference type="EMBL" id="BBZA01000188">
    <property type="protein sequence ID" value="GAP63756.1"/>
    <property type="molecule type" value="Genomic_DNA"/>
</dbReference>